<feature type="binding site" evidence="6">
    <location>
        <begin position="342"/>
        <end position="343"/>
    </location>
    <ligand>
        <name>substrate</name>
    </ligand>
</feature>
<comment type="function">
    <text evidence="1 6">Catalyzes the reversible cyclization of carbamoyl aspartate to dihydroorotate.</text>
</comment>
<dbReference type="Gene3D" id="2.30.40.10">
    <property type="entry name" value="Urease, subunit C, domain 1"/>
    <property type="match status" value="1"/>
</dbReference>
<dbReference type="Gene3D" id="3.20.20.140">
    <property type="entry name" value="Metal-dependent hydrolases"/>
    <property type="match status" value="1"/>
</dbReference>
<feature type="binding site" evidence="6">
    <location>
        <position position="328"/>
    </location>
    <ligand>
        <name>substrate</name>
    </ligand>
</feature>
<evidence type="ECO:0000256" key="6">
    <source>
        <dbReference type="HAMAP-Rule" id="MF_00220"/>
    </source>
</evidence>
<feature type="binding site" evidence="6">
    <location>
        <position position="171"/>
    </location>
    <ligand>
        <name>Zn(2+)</name>
        <dbReference type="ChEBI" id="CHEBI:29105"/>
        <label>2</label>
    </ligand>
</feature>
<evidence type="ECO:0000259" key="7">
    <source>
        <dbReference type="Pfam" id="PF12890"/>
    </source>
</evidence>
<feature type="binding site" evidence="6">
    <location>
        <position position="171"/>
    </location>
    <ligand>
        <name>Zn(2+)</name>
        <dbReference type="ChEBI" id="CHEBI:29105"/>
        <label>1</label>
    </ligand>
</feature>
<evidence type="ECO:0000256" key="2">
    <source>
        <dbReference type="ARBA" id="ARBA00010286"/>
    </source>
</evidence>
<dbReference type="HAMAP" id="MF_00220_B">
    <property type="entry name" value="PyrC_classI_B"/>
    <property type="match status" value="1"/>
</dbReference>
<keyword evidence="9" id="KW-1185">Reference proteome</keyword>
<dbReference type="GO" id="GO:0004038">
    <property type="term" value="F:allantoinase activity"/>
    <property type="evidence" value="ECO:0007669"/>
    <property type="project" value="TreeGrafter"/>
</dbReference>
<feature type="binding site" evidence="6">
    <location>
        <begin position="79"/>
        <end position="81"/>
    </location>
    <ligand>
        <name>substrate</name>
    </ligand>
</feature>
<feature type="domain" description="Dihydroorotase catalytic" evidence="7">
    <location>
        <begin position="68"/>
        <end position="255"/>
    </location>
</feature>
<feature type="binding site" evidence="6">
    <location>
        <position position="77"/>
    </location>
    <ligand>
        <name>Zn(2+)</name>
        <dbReference type="ChEBI" id="CHEBI:29105"/>
        <label>1</label>
    </ligand>
</feature>
<dbReference type="RefSeq" id="WP_200114065.1">
    <property type="nucleotide sequence ID" value="NZ_JAEHOH010000005.1"/>
</dbReference>
<feature type="active site" evidence="6">
    <location>
        <position position="324"/>
    </location>
</feature>
<dbReference type="GO" id="GO:0008270">
    <property type="term" value="F:zinc ion binding"/>
    <property type="evidence" value="ECO:0007669"/>
    <property type="project" value="UniProtKB-UniRule"/>
</dbReference>
<keyword evidence="5 6" id="KW-0665">Pyrimidine biosynthesis</keyword>
<organism evidence="8 9">
    <name type="scientific">Leucobacter chromiisoli</name>
    <dbReference type="NCBI Taxonomy" id="2796471"/>
    <lineage>
        <taxon>Bacteria</taxon>
        <taxon>Bacillati</taxon>
        <taxon>Actinomycetota</taxon>
        <taxon>Actinomycetes</taxon>
        <taxon>Micrococcales</taxon>
        <taxon>Microbacteriaceae</taxon>
        <taxon>Leucobacter</taxon>
    </lineage>
</organism>
<dbReference type="GO" id="GO:0004151">
    <property type="term" value="F:dihydroorotase activity"/>
    <property type="evidence" value="ECO:0007669"/>
    <property type="project" value="UniProtKB-UniRule"/>
</dbReference>
<evidence type="ECO:0000256" key="5">
    <source>
        <dbReference type="ARBA" id="ARBA00022975"/>
    </source>
</evidence>
<evidence type="ECO:0000256" key="1">
    <source>
        <dbReference type="ARBA" id="ARBA00002368"/>
    </source>
</evidence>
<dbReference type="CDD" id="cd01317">
    <property type="entry name" value="DHOase_IIa"/>
    <property type="match status" value="1"/>
</dbReference>
<feature type="binding site" evidence="6">
    <location>
        <position position="324"/>
    </location>
    <ligand>
        <name>Zn(2+)</name>
        <dbReference type="ChEBI" id="CHEBI:29105"/>
        <label>1</label>
    </ligand>
</feature>
<keyword evidence="3 6" id="KW-0479">Metal-binding</keyword>
<sequence>MITTSLPGILILGARLAADLTERGGDVASAPQVDLRIADGTIVERAARAEGGLEPREGERIVEADGLIALTGLVDLHTHLREPGFEQSETVLTGTRAAAAGGFTTVFPMANTMPVSDTAGVVEQVQALGDAAGYATVRPIGAVTEDLGGERLSEIGAMAQSRARVRVFSDDGKCVHDPLLMRRALEYVKTFDGVVAQHAQDPRLTEGAQMNEGALSSELGLKGWPAVAEESIIARDVLLAEHIGARLHICHLSTEGSVEVVRWAKARGVQVTAEVTPHHLILTEELARSYDARYKVNPPLRRDSDVRALRRAVAEGVIDIIATDHAPHPVEAKECEWDAAAFGMVGLESALPIAQLTLIDEGHASWAELERLLSRKPAEIGRLEGHPTALEAGQPADVVLVDPSGSSVFDVARLHGKSVNSPFLGMELPGRVHTTIRRGYHTLDDGALVDPETVAGNASAALAEAR</sequence>
<feature type="binding site" evidence="6">
    <location>
        <position position="111"/>
    </location>
    <ligand>
        <name>substrate</name>
    </ligand>
</feature>
<evidence type="ECO:0000256" key="4">
    <source>
        <dbReference type="ARBA" id="ARBA00022801"/>
    </source>
</evidence>
<dbReference type="Proteomes" id="UP000608530">
    <property type="component" value="Unassembled WGS sequence"/>
</dbReference>
<keyword evidence="6" id="KW-0862">Zinc</keyword>
<dbReference type="GO" id="GO:0044205">
    <property type="term" value="P:'de novo' UMP biosynthetic process"/>
    <property type="evidence" value="ECO:0007669"/>
    <property type="project" value="UniProtKB-UniRule"/>
</dbReference>
<feature type="binding site" evidence="6">
    <location>
        <position position="297"/>
    </location>
    <ligand>
        <name>substrate</name>
    </ligand>
</feature>
<dbReference type="EC" id="3.5.2.3" evidence="6"/>
<protein>
    <recommendedName>
        <fullName evidence="6">Dihydroorotase</fullName>
        <shortName evidence="6">DHOase</shortName>
        <ecNumber evidence="6">3.5.2.3</ecNumber>
    </recommendedName>
</protein>
<dbReference type="AlphaFoldDB" id="A0A934Q5T1"/>
<comment type="pathway">
    <text evidence="6">Pyrimidine metabolism; UMP biosynthesis via de novo pathway; (S)-dihydroorotate from bicarbonate: step 3/3.</text>
</comment>
<comment type="catalytic activity">
    <reaction evidence="6">
        <text>(S)-dihydroorotate + H2O = N-carbamoyl-L-aspartate + H(+)</text>
        <dbReference type="Rhea" id="RHEA:24296"/>
        <dbReference type="ChEBI" id="CHEBI:15377"/>
        <dbReference type="ChEBI" id="CHEBI:15378"/>
        <dbReference type="ChEBI" id="CHEBI:30864"/>
        <dbReference type="ChEBI" id="CHEBI:32814"/>
        <dbReference type="EC" id="3.5.2.3"/>
    </reaction>
</comment>
<gene>
    <name evidence="6" type="primary">pyrC</name>
    <name evidence="8" type="ORF">JD276_03800</name>
</gene>
<dbReference type="GO" id="GO:0006145">
    <property type="term" value="P:purine nucleobase catabolic process"/>
    <property type="evidence" value="ECO:0007669"/>
    <property type="project" value="TreeGrafter"/>
</dbReference>
<proteinExistence type="inferred from homology"/>
<dbReference type="NCBIfam" id="NF006836">
    <property type="entry name" value="PRK09357.1-1"/>
    <property type="match status" value="1"/>
</dbReference>
<dbReference type="InterPro" id="IPR002195">
    <property type="entry name" value="Dihydroorotase_CS"/>
</dbReference>
<dbReference type="InterPro" id="IPR024403">
    <property type="entry name" value="DHOase_cat"/>
</dbReference>
<comment type="similarity">
    <text evidence="2 6">Belongs to the metallo-dependent hydrolases superfamily. DHOase family. Class I DHOase subfamily.</text>
</comment>
<name>A0A934Q5T1_9MICO</name>
<dbReference type="EMBL" id="JAEHOH010000005">
    <property type="protein sequence ID" value="MBK0418151.1"/>
    <property type="molecule type" value="Genomic_DNA"/>
</dbReference>
<evidence type="ECO:0000313" key="9">
    <source>
        <dbReference type="Proteomes" id="UP000608530"/>
    </source>
</evidence>
<dbReference type="PROSITE" id="PS00483">
    <property type="entry name" value="DIHYDROOROTASE_2"/>
    <property type="match status" value="1"/>
</dbReference>
<feature type="binding site" evidence="6">
    <location>
        <position position="251"/>
    </location>
    <ligand>
        <name>Zn(2+)</name>
        <dbReference type="ChEBI" id="CHEBI:29105"/>
        <label>2</label>
    </ligand>
</feature>
<dbReference type="Pfam" id="PF12890">
    <property type="entry name" value="DHOase"/>
    <property type="match status" value="1"/>
</dbReference>
<dbReference type="InterPro" id="IPR032466">
    <property type="entry name" value="Metal_Hydrolase"/>
</dbReference>
<comment type="cofactor">
    <cofactor evidence="6">
        <name>Zn(2+)</name>
        <dbReference type="ChEBI" id="CHEBI:29105"/>
    </cofactor>
    <text evidence="6">Binds 2 Zn(2+) ions per subunit.</text>
</comment>
<dbReference type="NCBIfam" id="TIGR00857">
    <property type="entry name" value="pyrC_multi"/>
    <property type="match status" value="1"/>
</dbReference>
<dbReference type="InterPro" id="IPR050138">
    <property type="entry name" value="DHOase/Allantoinase_Hydrolase"/>
</dbReference>
<dbReference type="InterPro" id="IPR011059">
    <property type="entry name" value="Metal-dep_hydrolase_composite"/>
</dbReference>
<keyword evidence="4 6" id="KW-0378">Hydrolase</keyword>
<comment type="caution">
    <text evidence="8">The sequence shown here is derived from an EMBL/GenBank/DDBJ whole genome shotgun (WGS) entry which is preliminary data.</text>
</comment>
<feature type="binding site" evidence="6">
    <location>
        <position position="198"/>
    </location>
    <ligand>
        <name>Zn(2+)</name>
        <dbReference type="ChEBI" id="CHEBI:29105"/>
        <label>2</label>
    </ligand>
</feature>
<reference evidence="8" key="1">
    <citation type="submission" date="2020-12" db="EMBL/GenBank/DDBJ databases">
        <title>Leucobacter sp. CAS1, isolated from Chromium sludge.</title>
        <authorList>
            <person name="Xu Z."/>
        </authorList>
    </citation>
    <scope>NUCLEOTIDE SEQUENCE</scope>
    <source>
        <strain evidence="8">CSA1</strain>
    </source>
</reference>
<accession>A0A934Q5T1</accession>
<dbReference type="SUPFAM" id="SSF51556">
    <property type="entry name" value="Metallo-dependent hydrolases"/>
    <property type="match status" value="1"/>
</dbReference>
<dbReference type="InterPro" id="IPR004722">
    <property type="entry name" value="DHOase"/>
</dbReference>
<dbReference type="GO" id="GO:0005737">
    <property type="term" value="C:cytoplasm"/>
    <property type="evidence" value="ECO:0007669"/>
    <property type="project" value="TreeGrafter"/>
</dbReference>
<dbReference type="PANTHER" id="PTHR43668">
    <property type="entry name" value="ALLANTOINASE"/>
    <property type="match status" value="1"/>
</dbReference>
<evidence type="ECO:0000313" key="8">
    <source>
        <dbReference type="EMBL" id="MBK0418151.1"/>
    </source>
</evidence>
<dbReference type="PANTHER" id="PTHR43668:SF2">
    <property type="entry name" value="ALLANTOINASE"/>
    <property type="match status" value="1"/>
</dbReference>
<feature type="binding site" evidence="6">
    <location>
        <position position="79"/>
    </location>
    <ligand>
        <name>Zn(2+)</name>
        <dbReference type="ChEBI" id="CHEBI:29105"/>
        <label>1</label>
    </ligand>
</feature>
<dbReference type="SUPFAM" id="SSF51338">
    <property type="entry name" value="Composite domain of metallo-dependent hydrolases"/>
    <property type="match status" value="2"/>
</dbReference>
<evidence type="ECO:0000256" key="3">
    <source>
        <dbReference type="ARBA" id="ARBA00022723"/>
    </source>
</evidence>